<reference evidence="4" key="1">
    <citation type="journal article" date="2019" name="Int. J. Syst. Evol. Microbiol.">
        <title>The Global Catalogue of Microorganisms (GCM) 10K type strain sequencing project: providing services to taxonomists for standard genome sequencing and annotation.</title>
        <authorList>
            <consortium name="The Broad Institute Genomics Platform"/>
            <consortium name="The Broad Institute Genome Sequencing Center for Infectious Disease"/>
            <person name="Wu L."/>
            <person name="Ma J."/>
        </authorList>
    </citation>
    <scope>NUCLEOTIDE SEQUENCE [LARGE SCALE GENOMIC DNA]</scope>
    <source>
        <strain evidence="4">CGMCC 4.7676</strain>
    </source>
</reference>
<feature type="chain" id="PRO_5046320055" evidence="1">
    <location>
        <begin position="30"/>
        <end position="985"/>
    </location>
</feature>
<dbReference type="SUPFAM" id="SSF50952">
    <property type="entry name" value="Soluble quinoprotein glucose dehydrogenase"/>
    <property type="match status" value="1"/>
</dbReference>
<feature type="domain" description="PKD" evidence="2">
    <location>
        <begin position="411"/>
        <end position="475"/>
    </location>
</feature>
<dbReference type="SUPFAM" id="SSF49299">
    <property type="entry name" value="PKD domain"/>
    <property type="match status" value="1"/>
</dbReference>
<name>A0ABV7P1T1_9PSEU</name>
<dbReference type="Pfam" id="PF07995">
    <property type="entry name" value="GSDH"/>
    <property type="match status" value="1"/>
</dbReference>
<dbReference type="InterPro" id="IPR012938">
    <property type="entry name" value="Glc/Sorbosone_DH"/>
</dbReference>
<dbReference type="PANTHER" id="PTHR19328">
    <property type="entry name" value="HEDGEHOG-INTERACTING PROTEIN"/>
    <property type="match status" value="1"/>
</dbReference>
<dbReference type="InterPro" id="IPR011042">
    <property type="entry name" value="6-blade_b-propeller_TolB-like"/>
</dbReference>
<dbReference type="EMBL" id="JBHRWK010000027">
    <property type="protein sequence ID" value="MFC3451777.1"/>
    <property type="molecule type" value="Genomic_DNA"/>
</dbReference>
<dbReference type="CDD" id="cd00146">
    <property type="entry name" value="PKD"/>
    <property type="match status" value="1"/>
</dbReference>
<proteinExistence type="predicted"/>
<dbReference type="Pfam" id="PF18911">
    <property type="entry name" value="PKD_4"/>
    <property type="match status" value="1"/>
</dbReference>
<dbReference type="PROSITE" id="PS50093">
    <property type="entry name" value="PKD"/>
    <property type="match status" value="1"/>
</dbReference>
<dbReference type="Gene3D" id="2.60.40.10">
    <property type="entry name" value="Immunoglobulins"/>
    <property type="match status" value="1"/>
</dbReference>
<comment type="caution">
    <text evidence="3">The sequence shown here is derived from an EMBL/GenBank/DDBJ whole genome shotgun (WGS) entry which is preliminary data.</text>
</comment>
<keyword evidence="4" id="KW-1185">Reference proteome</keyword>
<organism evidence="3 4">
    <name type="scientific">Amycolatopsis speibonae</name>
    <dbReference type="NCBI Taxonomy" id="1450224"/>
    <lineage>
        <taxon>Bacteria</taxon>
        <taxon>Bacillati</taxon>
        <taxon>Actinomycetota</taxon>
        <taxon>Actinomycetes</taxon>
        <taxon>Pseudonocardiales</taxon>
        <taxon>Pseudonocardiaceae</taxon>
        <taxon>Amycolatopsis</taxon>
    </lineage>
</organism>
<dbReference type="SMART" id="SM00089">
    <property type="entry name" value="PKD"/>
    <property type="match status" value="1"/>
</dbReference>
<dbReference type="InterPro" id="IPR013783">
    <property type="entry name" value="Ig-like_fold"/>
</dbReference>
<dbReference type="RefSeq" id="WP_378240561.1">
    <property type="nucleotide sequence ID" value="NZ_JBHRWK010000027.1"/>
</dbReference>
<sequence length="985" mass="105288">MRSRRSIAAATAVLTALGGIAVTAPVAEAAPVLPSGFVVTDTPTGQQSGELTDAAYLPDGGVLTTGRKGSIRWTPNGGEPSEIASIPVYSGGSLGLTSIAVAPDYATSRTIYTARALTTGNGDRVFRVSKWQTQGTEAPTALIGESVVLEFPANSDSRGIQDLAVDPTGRALWIAVGDNATDDTVDRFALRALDPNQPTGKILRVDPSGLGIADNPFYDTTERASWRSRTYLSGLRDPRVALDPRGGALVTDTGRAVLHEVNIALPGQSAKWPCWEGNSKTPGYQDLPECAGVTNTAPKYEIGQSGSIGVSGSVRYSGDSYPEAYRESHFVAEKGAGTLSTFRFNSSAETVASPALFASTLGSPVSITTAPNGDVVVADADSSALRRLTYRPADKAPVADFTATIDPGTRTVSFDASLSTDPDFDHLTYQWDFGDGGTGSGRTAEHTYGAGDMTTATLTVKDIHGVVSSSSQTITPGLAGPTVTLIPPREGTVFSSRDTVELLAESDDPIDGPITVAWRAEQRRCPADSSCTTTLVRHGSGSTFKLDFPEETDSSLVLTGTVTNGRNVVAKARYVAQPRLARLTVLGSHPAQFTVEPGRSANRLVTAGSPLKLSAPHTALDGAGFRRWADSLGTNTQREIRMPAAELTLRADYLSPIEKRYAEEPALRTTLGAAVGREVVESPGSWQAYANGRLYWTRQTGVTAVYGRIHDKYIALGAHAFLGAPEVDEFPGKVGNGRFSHFVGGPTTGAGTIYWTPDSGAAVVYGPIREKWIETGAEAGVLGHPTTDQAATPDGIGRYNHFVNSSIYWTAETGAHFVLGAIREKWKALGWERYFGYPTTDETGAPDGVGRYNHFSQVGSIHWTPSTGAHEVHGWIRERWAAVGWEAGVGYPVTDETWTPNGTGKYNHFRKGNEEHSIYWRFGTSAAFDVRGAIRNRWRQLGWETSYLGFPISGEYNTPTGKRSDFQNGYITYNGATGAIEDRRY</sequence>
<dbReference type="InterPro" id="IPR006311">
    <property type="entry name" value="TAT_signal"/>
</dbReference>
<evidence type="ECO:0000313" key="3">
    <source>
        <dbReference type="EMBL" id="MFC3451777.1"/>
    </source>
</evidence>
<accession>A0ABV7P1T1</accession>
<dbReference type="InterPro" id="IPR035986">
    <property type="entry name" value="PKD_dom_sf"/>
</dbReference>
<dbReference type="Proteomes" id="UP001595645">
    <property type="component" value="Unassembled WGS sequence"/>
</dbReference>
<dbReference type="PROSITE" id="PS51318">
    <property type="entry name" value="TAT"/>
    <property type="match status" value="1"/>
</dbReference>
<evidence type="ECO:0000256" key="1">
    <source>
        <dbReference type="SAM" id="SignalP"/>
    </source>
</evidence>
<dbReference type="Gene3D" id="2.120.10.30">
    <property type="entry name" value="TolB, C-terminal domain"/>
    <property type="match status" value="1"/>
</dbReference>
<evidence type="ECO:0000259" key="2">
    <source>
        <dbReference type="PROSITE" id="PS50093"/>
    </source>
</evidence>
<keyword evidence="1" id="KW-0732">Signal</keyword>
<dbReference type="InterPro" id="IPR022409">
    <property type="entry name" value="PKD/Chitinase_dom"/>
</dbReference>
<dbReference type="InterPro" id="IPR000601">
    <property type="entry name" value="PKD_dom"/>
</dbReference>
<dbReference type="PANTHER" id="PTHR19328:SF13">
    <property type="entry name" value="HIPL1 PROTEIN"/>
    <property type="match status" value="1"/>
</dbReference>
<evidence type="ECO:0000313" key="4">
    <source>
        <dbReference type="Proteomes" id="UP001595645"/>
    </source>
</evidence>
<dbReference type="InterPro" id="IPR011041">
    <property type="entry name" value="Quinoprot_gluc/sorb_DH_b-prop"/>
</dbReference>
<feature type="signal peptide" evidence="1">
    <location>
        <begin position="1"/>
        <end position="29"/>
    </location>
</feature>
<dbReference type="InterPro" id="IPR013207">
    <property type="entry name" value="LGFP"/>
</dbReference>
<gene>
    <name evidence="3" type="ORF">ACFOSH_20285</name>
</gene>
<protein>
    <submittedName>
        <fullName evidence="3">PQQ-dependent sugar dehydrogenase</fullName>
    </submittedName>
</protein>
<dbReference type="Pfam" id="PF08310">
    <property type="entry name" value="LGFP"/>
    <property type="match status" value="6"/>
</dbReference>